<dbReference type="Gene3D" id="3.20.20.80">
    <property type="entry name" value="Glycosidases"/>
    <property type="match status" value="1"/>
</dbReference>
<dbReference type="InterPro" id="IPR045857">
    <property type="entry name" value="O16G_dom_2"/>
</dbReference>
<keyword evidence="5" id="KW-1185">Reference proteome</keyword>
<dbReference type="InterPro" id="IPR006047">
    <property type="entry name" value="GH13_cat_dom"/>
</dbReference>
<gene>
    <name evidence="4" type="ORF">QQA45_01960</name>
</gene>
<dbReference type="Pfam" id="PF00128">
    <property type="entry name" value="Alpha-amylase"/>
    <property type="match status" value="1"/>
</dbReference>
<dbReference type="RefSeq" id="WP_285152658.1">
    <property type="nucleotide sequence ID" value="NZ_JASSPP010000002.1"/>
</dbReference>
<evidence type="ECO:0000259" key="3">
    <source>
        <dbReference type="SMART" id="SM00642"/>
    </source>
</evidence>
<evidence type="ECO:0000313" key="4">
    <source>
        <dbReference type="EMBL" id="MDK9580284.1"/>
    </source>
</evidence>
<evidence type="ECO:0000256" key="1">
    <source>
        <dbReference type="ARBA" id="ARBA00022801"/>
    </source>
</evidence>
<dbReference type="InterPro" id="IPR014756">
    <property type="entry name" value="Ig_E-set"/>
</dbReference>
<dbReference type="CDD" id="cd02857">
    <property type="entry name" value="E_set_CDase_PDE_N"/>
    <property type="match status" value="1"/>
</dbReference>
<dbReference type="PANTHER" id="PTHR10357:SF210">
    <property type="entry name" value="MALTODEXTRIN GLUCOSIDASE"/>
    <property type="match status" value="1"/>
</dbReference>
<dbReference type="PANTHER" id="PTHR10357">
    <property type="entry name" value="ALPHA-AMYLASE FAMILY MEMBER"/>
    <property type="match status" value="1"/>
</dbReference>
<dbReference type="GO" id="GO:0016787">
    <property type="term" value="F:hydrolase activity"/>
    <property type="evidence" value="ECO:0007669"/>
    <property type="project" value="UniProtKB-KW"/>
</dbReference>
<name>A0ABT7HJH0_9FUSO</name>
<proteinExistence type="predicted"/>
<evidence type="ECO:0000256" key="2">
    <source>
        <dbReference type="ARBA" id="ARBA00023295"/>
    </source>
</evidence>
<dbReference type="InterPro" id="IPR004185">
    <property type="entry name" value="Glyco_hydro_13_lg-like_dom"/>
</dbReference>
<comment type="caution">
    <text evidence="4">The sequence shown here is derived from an EMBL/GenBank/DDBJ whole genome shotgun (WGS) entry which is preliminary data.</text>
</comment>
<accession>A0ABT7HJH0</accession>
<reference evidence="4 5" key="1">
    <citation type="submission" date="2023-06" db="EMBL/GenBank/DDBJ databases">
        <title>Antibody response to the Sneathia vaginalis cytopathogenic toxin A during pregnancy.</title>
        <authorList>
            <person name="Mccoy Z.T."/>
            <person name="Serrano M.G."/>
            <person name="Spaine K."/>
            <person name="Edwards D.J."/>
            <person name="Buck G.A."/>
            <person name="Jefferson K."/>
        </authorList>
    </citation>
    <scope>NUCLEOTIDE SEQUENCE [LARGE SCALE GENOMIC DNA]</scope>
    <source>
        <strain evidence="4 5">CCUG 42621</strain>
    </source>
</reference>
<dbReference type="InterPro" id="IPR013783">
    <property type="entry name" value="Ig-like_fold"/>
</dbReference>
<dbReference type="SUPFAM" id="SSF51445">
    <property type="entry name" value="(Trans)glycosidases"/>
    <property type="match status" value="1"/>
</dbReference>
<feature type="domain" description="Glycosyl hydrolase family 13 catalytic" evidence="3">
    <location>
        <begin position="140"/>
        <end position="489"/>
    </location>
</feature>
<dbReference type="SMART" id="SM00642">
    <property type="entry name" value="Aamy"/>
    <property type="match status" value="1"/>
</dbReference>
<evidence type="ECO:0000313" key="5">
    <source>
        <dbReference type="Proteomes" id="UP001225134"/>
    </source>
</evidence>
<protein>
    <submittedName>
        <fullName evidence="4">Glycoside hydrolase family 13 protein</fullName>
    </submittedName>
</protein>
<dbReference type="EMBL" id="JASSPP010000002">
    <property type="protein sequence ID" value="MDK9580284.1"/>
    <property type="molecule type" value="Genomic_DNA"/>
</dbReference>
<keyword evidence="2" id="KW-0326">Glycosidase</keyword>
<sequence>MKKIAIQHIPDSNYAYAISEDKFVIRLRVARNDDISEVFVEYGCKYSFYTKENRKLKQMSIKYEDDLYSYYEVELELEDPRLGYIFVIVSNGKKYFYSEQGIEEKFDYEKAFYTYFQYAHINKIDIIKEVEWFKKAVFYQIFIDRFNRGSYKKDTSYIDMKSTDLPTPTSFYGGDLQGIVEKLDYLKNIGISALYLTPIFKSISNHKYDIIDYNLIDPQFGTDDIFKDLVKRAHERGIKIVIDVVFNHCSNKHEFVQDVLKNGKNSKYYDYFRRKNGKFMNFADCEYMIEWDANNPEVMEYLIDLTLNWIKKYDIDGLRLDVADELPHEFWRRYRKAVREIKEDCVIIAEDWHISNSYLSGDQYDSVMNYAFTKACFDYFSKEEIDEKGLANRLNSLLVRYRGQVNNTLFNLLDSHDKPRFITEVKDNKKKFLAGLYLLFFYAGTPCIYYGTEIALQGEGDPDSRRVFDWSKEPIKEVLDILKYRTNEDFINADLRIYEKDSRVYLERRGKKNQYILILSDKGNKYEVLIKEA</sequence>
<dbReference type="SUPFAM" id="SSF81296">
    <property type="entry name" value="E set domains"/>
    <property type="match status" value="1"/>
</dbReference>
<keyword evidence="1 4" id="KW-0378">Hydrolase</keyword>
<dbReference type="Proteomes" id="UP001225134">
    <property type="component" value="Unassembled WGS sequence"/>
</dbReference>
<dbReference type="Gene3D" id="3.90.400.10">
    <property type="entry name" value="Oligo-1,6-glucosidase, Domain 2"/>
    <property type="match status" value="1"/>
</dbReference>
<dbReference type="CDD" id="cd11338">
    <property type="entry name" value="AmyAc_CMD"/>
    <property type="match status" value="1"/>
</dbReference>
<organism evidence="4 5">
    <name type="scientific">Sneathia sanguinegens</name>
    <dbReference type="NCBI Taxonomy" id="40543"/>
    <lineage>
        <taxon>Bacteria</taxon>
        <taxon>Fusobacteriati</taxon>
        <taxon>Fusobacteriota</taxon>
        <taxon>Fusobacteriia</taxon>
        <taxon>Fusobacteriales</taxon>
        <taxon>Leptotrichiaceae</taxon>
        <taxon>Sneathia</taxon>
    </lineage>
</organism>
<dbReference type="Pfam" id="PF02903">
    <property type="entry name" value="Alpha-amylase_N"/>
    <property type="match status" value="1"/>
</dbReference>
<dbReference type="Gene3D" id="2.60.40.10">
    <property type="entry name" value="Immunoglobulins"/>
    <property type="match status" value="1"/>
</dbReference>
<dbReference type="InterPro" id="IPR017853">
    <property type="entry name" value="GH"/>
</dbReference>